<dbReference type="Pfam" id="PF17050">
    <property type="entry name" value="AIM5"/>
    <property type="match status" value="1"/>
</dbReference>
<evidence type="ECO:0000256" key="10">
    <source>
        <dbReference type="ARBA" id="ARBA00032985"/>
    </source>
</evidence>
<evidence type="ECO:0000256" key="5">
    <source>
        <dbReference type="ARBA" id="ARBA00022692"/>
    </source>
</evidence>
<evidence type="ECO:0000313" key="13">
    <source>
        <dbReference type="EMBL" id="KAG5165678.1"/>
    </source>
</evidence>
<dbReference type="InterPro" id="IPR031463">
    <property type="entry name" value="Mic12"/>
</dbReference>
<dbReference type="AlphaFoldDB" id="A0A8H8CHH1"/>
<keyword evidence="8" id="KW-0472">Membrane</keyword>
<evidence type="ECO:0000256" key="3">
    <source>
        <dbReference type="ARBA" id="ARBA00009188"/>
    </source>
</evidence>
<comment type="similarity">
    <text evidence="3 11">Belongs to the MICOS complex subunit Mic12 family.</text>
</comment>
<proteinExistence type="inferred from homology"/>
<evidence type="ECO:0000256" key="6">
    <source>
        <dbReference type="ARBA" id="ARBA00022989"/>
    </source>
</evidence>
<organism evidence="13">
    <name type="scientific">Psilocybe cubensis</name>
    <name type="common">Psychedelic mushroom</name>
    <name type="synonym">Stropharia cubensis</name>
    <dbReference type="NCBI Taxonomy" id="181762"/>
    <lineage>
        <taxon>Eukaryota</taxon>
        <taxon>Fungi</taxon>
        <taxon>Dikarya</taxon>
        <taxon>Basidiomycota</taxon>
        <taxon>Agaricomycotina</taxon>
        <taxon>Agaricomycetes</taxon>
        <taxon>Agaricomycetidae</taxon>
        <taxon>Agaricales</taxon>
        <taxon>Agaricineae</taxon>
        <taxon>Strophariaceae</taxon>
        <taxon>Psilocybe</taxon>
    </lineage>
</organism>
<evidence type="ECO:0000256" key="11">
    <source>
        <dbReference type="RuleBase" id="RU363010"/>
    </source>
</evidence>
<name>A0A8H8CHH1_PSICU</name>
<comment type="caution">
    <text evidence="13">The sequence shown here is derived from an EMBL/GenBank/DDBJ whole genome shotgun (WGS) entry which is preliminary data.</text>
</comment>
<evidence type="ECO:0000256" key="7">
    <source>
        <dbReference type="ARBA" id="ARBA00023128"/>
    </source>
</evidence>
<keyword evidence="11" id="KW-0999">Mitochondrion inner membrane</keyword>
<dbReference type="GO" id="GO:0042407">
    <property type="term" value="P:cristae formation"/>
    <property type="evidence" value="ECO:0007669"/>
    <property type="project" value="InterPro"/>
</dbReference>
<sequence>MSVLLGPLSGALVAGGIYYGFSNLMQTRTQQHIKDLHTLSVRLVETPNVILAPPSAAARVKPHNFTTELKARWNNEVECLFRGIQNLDRSAVEWGRTLLYSSSGKEDKGAGEAPATKVPTASAETASS</sequence>
<dbReference type="OrthoDB" id="3351225at2759"/>
<evidence type="ECO:0000256" key="1">
    <source>
        <dbReference type="ARBA" id="ARBA00002689"/>
    </source>
</evidence>
<evidence type="ECO:0000256" key="8">
    <source>
        <dbReference type="ARBA" id="ARBA00023136"/>
    </source>
</evidence>
<dbReference type="GO" id="GO:0061617">
    <property type="term" value="C:MICOS complex"/>
    <property type="evidence" value="ECO:0007669"/>
    <property type="project" value="UniProtKB-UniRule"/>
</dbReference>
<feature type="region of interest" description="Disordered" evidence="12">
    <location>
        <begin position="102"/>
        <end position="128"/>
    </location>
</feature>
<evidence type="ECO:0000256" key="4">
    <source>
        <dbReference type="ARBA" id="ARBA00018170"/>
    </source>
</evidence>
<evidence type="ECO:0000256" key="12">
    <source>
        <dbReference type="SAM" id="MobiDB-lite"/>
    </source>
</evidence>
<evidence type="ECO:0000256" key="9">
    <source>
        <dbReference type="ARBA" id="ARBA00032159"/>
    </source>
</evidence>
<gene>
    <name evidence="13" type="ORF">JR316_009261</name>
</gene>
<reference evidence="13" key="1">
    <citation type="submission" date="2021-02" db="EMBL/GenBank/DDBJ databases">
        <title>Psilocybe cubensis genome.</title>
        <authorList>
            <person name="Mckernan K.J."/>
            <person name="Crawford S."/>
            <person name="Trippe A."/>
            <person name="Kane L.T."/>
            <person name="Mclaughlin S."/>
        </authorList>
    </citation>
    <scope>NUCLEOTIDE SEQUENCE [LARGE SCALE GENOMIC DNA]</scope>
    <source>
        <strain evidence="13">MGC-MH-2018</strain>
    </source>
</reference>
<comment type="function">
    <text evidence="1 11">Component of the MICOS complex, a large protein complex of the mitochondrial inner membrane that plays crucial roles in the maintenance of crista junctions, inner membrane architecture, and formation of contact sites to the outer membrane.</text>
</comment>
<accession>A0A8H8CHH1</accession>
<keyword evidence="7 11" id="KW-0496">Mitochondrion</keyword>
<evidence type="ECO:0000256" key="2">
    <source>
        <dbReference type="ARBA" id="ARBA00004370"/>
    </source>
</evidence>
<keyword evidence="5" id="KW-0812">Transmembrane</keyword>
<protein>
    <recommendedName>
        <fullName evidence="4 11">MICOS complex subunit MIC12</fullName>
    </recommendedName>
    <alternativeName>
        <fullName evidence="10 11">Altered inheritance of mitochondria protein 5, mitochondrial</fullName>
    </alternativeName>
    <alternativeName>
        <fullName evidence="9 11">Found in mitochondrial proteome protein 51</fullName>
    </alternativeName>
</protein>
<keyword evidence="6" id="KW-1133">Transmembrane helix</keyword>
<dbReference type="GO" id="GO:0044284">
    <property type="term" value="C:mitochondrial crista junction"/>
    <property type="evidence" value="ECO:0007669"/>
    <property type="project" value="InterPro"/>
</dbReference>
<comment type="subcellular location">
    <subcellularLocation>
        <location evidence="2">Membrane</location>
    </subcellularLocation>
    <subcellularLocation>
        <location evidence="11">Mitochondrion inner membrane</location>
        <topology evidence="11">Single-pass membrane protein</topology>
    </subcellularLocation>
</comment>
<comment type="subunit">
    <text evidence="11">Component of the mitochondrial contact site and cristae organizing system (MICOS) complex.</text>
</comment>
<dbReference type="EMBL" id="JAFIQS010000009">
    <property type="protein sequence ID" value="KAG5165678.1"/>
    <property type="molecule type" value="Genomic_DNA"/>
</dbReference>